<evidence type="ECO:0000313" key="6">
    <source>
        <dbReference type="EMBL" id="NMP57675.1"/>
    </source>
</evidence>
<evidence type="ECO:0000313" key="9">
    <source>
        <dbReference type="Proteomes" id="UP000557857"/>
    </source>
</evidence>
<evidence type="ECO:0000313" key="7">
    <source>
        <dbReference type="EMBL" id="ONN44870.1"/>
    </source>
</evidence>
<comment type="catalytic activity">
    <reaction evidence="1 5">
        <text>3'-dephospho-CoA + ATP = 2'-(5''-triphospho-alpha-D-ribosyl)-3'-dephospho-CoA + adenine</text>
        <dbReference type="Rhea" id="RHEA:15117"/>
        <dbReference type="ChEBI" id="CHEBI:16708"/>
        <dbReference type="ChEBI" id="CHEBI:30616"/>
        <dbReference type="ChEBI" id="CHEBI:57328"/>
        <dbReference type="ChEBI" id="CHEBI:61378"/>
        <dbReference type="EC" id="2.4.2.52"/>
    </reaction>
</comment>
<comment type="similarity">
    <text evidence="5">Belongs to the CitG/MdcB family.</text>
</comment>
<dbReference type="GO" id="GO:0051191">
    <property type="term" value="P:prosthetic group biosynthetic process"/>
    <property type="evidence" value="ECO:0007669"/>
    <property type="project" value="TreeGrafter"/>
</dbReference>
<dbReference type="NCBIfam" id="TIGR03125">
    <property type="entry name" value="citrate_citG"/>
    <property type="match status" value="1"/>
</dbReference>
<keyword evidence="4 5" id="KW-0067">ATP-binding</keyword>
<dbReference type="EC" id="2.4.2.52" evidence="5"/>
<evidence type="ECO:0000256" key="1">
    <source>
        <dbReference type="ARBA" id="ARBA00001210"/>
    </source>
</evidence>
<dbReference type="HAMAP" id="MF_00397">
    <property type="entry name" value="CitG"/>
    <property type="match status" value="1"/>
</dbReference>
<evidence type="ECO:0000256" key="5">
    <source>
        <dbReference type="HAMAP-Rule" id="MF_00397"/>
    </source>
</evidence>
<dbReference type="AlphaFoldDB" id="A0A1V2UMX6"/>
<evidence type="ECO:0000256" key="4">
    <source>
        <dbReference type="ARBA" id="ARBA00022840"/>
    </source>
</evidence>
<accession>A0A1V2UMX6</accession>
<dbReference type="GO" id="GO:0005524">
    <property type="term" value="F:ATP binding"/>
    <property type="evidence" value="ECO:0007669"/>
    <property type="project" value="UniProtKB-KW"/>
</dbReference>
<reference evidence="7 8" key="1">
    <citation type="submission" date="2016-12" db="EMBL/GenBank/DDBJ databases">
        <authorList>
            <person name="Song W.-J."/>
            <person name="Kurnit D.M."/>
        </authorList>
    </citation>
    <scope>NUCLEOTIDE SEQUENCE [LARGE SCALE GENOMIC DNA]</scope>
    <source>
        <strain evidence="7 8">CGB1038-1_S1</strain>
    </source>
</reference>
<dbReference type="STRING" id="53346.A5802_001445"/>
<comment type="caution">
    <text evidence="7">The sequence shown here is derived from an EMBL/GenBank/DDBJ whole genome shotgun (WGS) entry which is preliminary data.</text>
</comment>
<reference evidence="6 9" key="2">
    <citation type="submission" date="2020-04" db="EMBL/GenBank/DDBJ databases">
        <authorList>
            <person name="Abaymova A."/>
            <person name="Teymurazov M."/>
            <person name="Tazyna O."/>
            <person name="Chatushin Y."/>
            <person name="Svetoch E."/>
            <person name="Pereligyn V."/>
            <person name="Pohylenko V."/>
            <person name="Platonov M."/>
            <person name="Kartsev N."/>
            <person name="Skryabin Y."/>
            <person name="Sizova A."/>
            <person name="Solomentsev V."/>
            <person name="Kislichkina A."/>
            <person name="Bogun A."/>
        </authorList>
    </citation>
    <scope>NUCLEOTIDE SEQUENCE [LARGE SCALE GENOMIC DNA]</scope>
    <source>
        <strain evidence="6">SCPM-O-B-8398</strain>
        <strain evidence="9">SCPM-O-B-8398 (E28)</strain>
    </source>
</reference>
<dbReference type="PANTHER" id="PTHR30201">
    <property type="entry name" value="TRIPHOSPHORIBOSYL-DEPHOSPHO-COA SYNTHASE"/>
    <property type="match status" value="1"/>
</dbReference>
<dbReference type="GO" id="GO:0016757">
    <property type="term" value="F:glycosyltransferase activity"/>
    <property type="evidence" value="ECO:0007669"/>
    <property type="project" value="UniProtKB-KW"/>
</dbReference>
<dbReference type="Gene3D" id="1.10.4200.10">
    <property type="entry name" value="Triphosphoribosyl-dephospho-CoA protein"/>
    <property type="match status" value="1"/>
</dbReference>
<evidence type="ECO:0000256" key="3">
    <source>
        <dbReference type="ARBA" id="ARBA00022741"/>
    </source>
</evidence>
<keyword evidence="6" id="KW-0328">Glycosyltransferase</keyword>
<protein>
    <recommendedName>
        <fullName evidence="5">Probable 2-(5''-triphosphoribosyl)-3'-dephosphocoenzyme-A synthase</fullName>
        <shortName evidence="5">2-(5''-triphosphoribosyl)-3'-dephospho-CoA synthase</shortName>
        <ecNumber evidence="5">2.4.2.52</ecNumber>
    </recommendedName>
</protein>
<dbReference type="InterPro" id="IPR017551">
    <property type="entry name" value="TriPribosyl-deP-CoA_syn_CitG"/>
</dbReference>
<dbReference type="GO" id="GO:0046917">
    <property type="term" value="F:triphosphoribosyl-dephospho-CoA synthase activity"/>
    <property type="evidence" value="ECO:0007669"/>
    <property type="project" value="UniProtKB-UniRule"/>
</dbReference>
<sequence>MKWSVEKLTDHKLIGTIAQAAQHALFYEVALSPKPGLVDPISNGAHTDMDFQTFQISIQTLTPFFQKYIALGLTHKGNTKSLFEQLRQTGYQAEQAMLDATNDINTHKGANFSFAVILGAIGWHMQQCFIQRLPLNAKQTEQILKLTGELTHDLIKEDFHDLARKTQRTHGEELFLVHGISGIRGEAAQCYPSLASILLPYLRSANYHAPDEVFLRALVLLMSEIEDGNILHRGGIQEWQKVQQETKKIHQAKLPWKQLLDELTIYDQRLTKRNLSPGGAADLLSLGIFFAQLEGLLSLPEGKKI</sequence>
<dbReference type="InterPro" id="IPR002736">
    <property type="entry name" value="CitG"/>
</dbReference>
<name>A0A1V2UMX6_ENTMU</name>
<dbReference type="PANTHER" id="PTHR30201:SF2">
    <property type="entry name" value="2-(5''-TRIPHOSPHORIBOSYL)-3'-DEPHOSPHOCOENZYME-A SYNTHASE"/>
    <property type="match status" value="1"/>
</dbReference>
<keyword evidence="2 5" id="KW-0808">Transferase</keyword>
<dbReference type="EMBL" id="MSTR01000001">
    <property type="protein sequence ID" value="ONN44870.1"/>
    <property type="molecule type" value="Genomic_DNA"/>
</dbReference>
<proteinExistence type="inferred from homology"/>
<evidence type="ECO:0000256" key="2">
    <source>
        <dbReference type="ARBA" id="ARBA00022679"/>
    </source>
</evidence>
<keyword evidence="3 5" id="KW-0547">Nucleotide-binding</keyword>
<organism evidence="7 8">
    <name type="scientific">Enterococcus mundtii</name>
    <dbReference type="NCBI Taxonomy" id="53346"/>
    <lineage>
        <taxon>Bacteria</taxon>
        <taxon>Bacillati</taxon>
        <taxon>Bacillota</taxon>
        <taxon>Bacilli</taxon>
        <taxon>Lactobacillales</taxon>
        <taxon>Enterococcaceae</taxon>
        <taxon>Enterococcus</taxon>
    </lineage>
</organism>
<dbReference type="Proteomes" id="UP000557857">
    <property type="component" value="Unassembled WGS sequence"/>
</dbReference>
<evidence type="ECO:0000313" key="8">
    <source>
        <dbReference type="Proteomes" id="UP000189299"/>
    </source>
</evidence>
<dbReference type="Proteomes" id="UP000189299">
    <property type="component" value="Unassembled WGS sequence"/>
</dbReference>
<dbReference type="Pfam" id="PF01874">
    <property type="entry name" value="CitG"/>
    <property type="match status" value="1"/>
</dbReference>
<gene>
    <name evidence="5 6" type="primary">citG</name>
    <name evidence="7" type="ORF">BTN92_01690</name>
    <name evidence="6" type="ORF">HI921_04195</name>
</gene>
<dbReference type="EMBL" id="JABCAG010000008">
    <property type="protein sequence ID" value="NMP57675.1"/>
    <property type="molecule type" value="Genomic_DNA"/>
</dbReference>